<sequence length="54" mass="6077">MEFSSEIKEELLVKDKGVGIPKAIKANFSHPLFIDNIIRSETSLSPSCRNLIFI</sequence>
<keyword evidence="2" id="KW-1185">Reference proteome</keyword>
<dbReference type="AlphaFoldDB" id="A0A2W7RU22"/>
<protein>
    <submittedName>
        <fullName evidence="1">Uncharacterized protein</fullName>
    </submittedName>
</protein>
<proteinExistence type="predicted"/>
<dbReference type="EMBL" id="QKZT01000001">
    <property type="protein sequence ID" value="PZX58129.1"/>
    <property type="molecule type" value="Genomic_DNA"/>
</dbReference>
<evidence type="ECO:0000313" key="2">
    <source>
        <dbReference type="Proteomes" id="UP000248882"/>
    </source>
</evidence>
<name>A0A2W7RU22_9BACT</name>
<organism evidence="1 2">
    <name type="scientific">Algoriphagus chordae</name>
    <dbReference type="NCBI Taxonomy" id="237019"/>
    <lineage>
        <taxon>Bacteria</taxon>
        <taxon>Pseudomonadati</taxon>
        <taxon>Bacteroidota</taxon>
        <taxon>Cytophagia</taxon>
        <taxon>Cytophagales</taxon>
        <taxon>Cyclobacteriaceae</taxon>
        <taxon>Algoriphagus</taxon>
    </lineage>
</organism>
<gene>
    <name evidence="1" type="ORF">LV85_00315</name>
</gene>
<dbReference type="Proteomes" id="UP000248882">
    <property type="component" value="Unassembled WGS sequence"/>
</dbReference>
<evidence type="ECO:0000313" key="1">
    <source>
        <dbReference type="EMBL" id="PZX58129.1"/>
    </source>
</evidence>
<comment type="caution">
    <text evidence="1">The sequence shown here is derived from an EMBL/GenBank/DDBJ whole genome shotgun (WGS) entry which is preliminary data.</text>
</comment>
<accession>A0A2W7RU22</accession>
<reference evidence="1 2" key="1">
    <citation type="submission" date="2018-06" db="EMBL/GenBank/DDBJ databases">
        <title>Genomic Encyclopedia of Archaeal and Bacterial Type Strains, Phase II (KMG-II): from individual species to whole genera.</title>
        <authorList>
            <person name="Goeker M."/>
        </authorList>
    </citation>
    <scope>NUCLEOTIDE SEQUENCE [LARGE SCALE GENOMIC DNA]</scope>
    <source>
        <strain evidence="1 2">DSM 19830</strain>
    </source>
</reference>